<evidence type="ECO:0000313" key="2">
    <source>
        <dbReference type="Proteomes" id="UP001226091"/>
    </source>
</evidence>
<evidence type="ECO:0000313" key="1">
    <source>
        <dbReference type="EMBL" id="WHZ55711.1"/>
    </source>
</evidence>
<dbReference type="EMBL" id="CP126116">
    <property type="protein sequence ID" value="WHZ55711.1"/>
    <property type="molecule type" value="Genomic_DNA"/>
</dbReference>
<organism evidence="1 2">
    <name type="scientific">Metabacillus hrfriensis</name>
    <dbReference type="NCBI Taxonomy" id="3048891"/>
    <lineage>
        <taxon>Bacteria</taxon>
        <taxon>Bacillati</taxon>
        <taxon>Bacillota</taxon>
        <taxon>Bacilli</taxon>
        <taxon>Bacillales</taxon>
        <taxon>Bacillaceae</taxon>
        <taxon>Metabacillus</taxon>
    </lineage>
</organism>
<keyword evidence="2" id="KW-1185">Reference proteome</keyword>
<gene>
    <name evidence="1" type="ORF">QLQ22_13350</name>
</gene>
<reference evidence="2" key="1">
    <citation type="journal article" date="2025" name="Aquaculture">
        <title>Assessment of the bioflocculant production and safety properties of Metabacillus hrfriensis sp. nov. based on phenotypic and whole-genome sequencing analysis.</title>
        <authorList>
            <person name="Zhang R."/>
            <person name="Zhao Z."/>
            <person name="Luo L."/>
            <person name="Wang S."/>
            <person name="Guo K."/>
            <person name="Xu W."/>
        </authorList>
    </citation>
    <scope>NUCLEOTIDE SEQUENCE [LARGE SCALE GENOMIC DNA]</scope>
    <source>
        <strain evidence="2">CT-WN-B3</strain>
    </source>
</reference>
<proteinExistence type="predicted"/>
<dbReference type="Proteomes" id="UP001226091">
    <property type="component" value="Chromosome"/>
</dbReference>
<accession>A0ACD4R5I2</accession>
<protein>
    <submittedName>
        <fullName evidence="1">Uncharacterized protein</fullName>
    </submittedName>
</protein>
<name>A0ACD4R5I2_9BACI</name>
<sequence length="80" mass="9353">MYHYMPYPYARYPKPVMQKLKSSTLNAVHPFVQHGLKEAHFTSYQHALMEVAAMSYLLGKGYDYNAAYQLVEAWEVNESF</sequence>